<comment type="caution">
    <text evidence="2">The sequence shown here is derived from an EMBL/GenBank/DDBJ whole genome shotgun (WGS) entry which is preliminary data.</text>
</comment>
<feature type="compositionally biased region" description="Low complexity" evidence="1">
    <location>
        <begin position="234"/>
        <end position="253"/>
    </location>
</feature>
<protein>
    <submittedName>
        <fullName evidence="2">Uncharacterized protein</fullName>
    </submittedName>
</protein>
<proteinExistence type="predicted"/>
<accession>A0A811S6N4</accession>
<evidence type="ECO:0000313" key="3">
    <source>
        <dbReference type="Proteomes" id="UP000604825"/>
    </source>
</evidence>
<dbReference type="EMBL" id="CAJGYO010000018">
    <property type="protein sequence ID" value="CAD6336704.1"/>
    <property type="molecule type" value="Genomic_DNA"/>
</dbReference>
<dbReference type="AlphaFoldDB" id="A0A811S6N4"/>
<reference evidence="2" key="1">
    <citation type="submission" date="2020-10" db="EMBL/GenBank/DDBJ databases">
        <authorList>
            <person name="Han B."/>
            <person name="Lu T."/>
            <person name="Zhao Q."/>
            <person name="Huang X."/>
            <person name="Zhao Y."/>
        </authorList>
    </citation>
    <scope>NUCLEOTIDE SEQUENCE</scope>
</reference>
<sequence>MRTCTGHGGLVDCDRERHDREGGLDLTAAAPPGPDVHDGRGGQGRGTGIASTSSADQETAPPISPRRACTPVLTSRIVTFGTRAIDRGSMARPGSTLSVATIVELEAKMDRMLRMMEEVNAGMCSTLKTLASATRSSAPSTPTAAPAVATPPSTPALTAAPTPIAATTPSAIDECVVTPTACNKHVVASHIMIGAPQFSPTTTTPPDVIDNCSVLFSACSEHAAASSTSPAYMAPTTSPTEPTAAPTSRPTPTALTIASTPIPKLNLPGAEDNPTVALSTRCSTDRFCRDTNMLMPGSSDTTIVCTTRSKGISMFGICSNVPEVLEVIEKVTGQTSEIELKPWPNWHGHQGSLIVALVCPHSSIVIWVQFSCAVHKLLVWPLHCESWWECCADCLQLLVSAGQVDSIKMEAIGLIQLHIAIPVTELYCLLFTCYHQPVHWKPPWLSLVYIISNIPYIAYSLRIRTPPLKNINSLLTDTCVLCSQSWQPFSNGQLDVLLRQPWPPPLLFDLMGSDGPLKPTPWPSFCESAAALHLQNSSALVLAISLTAVQTSSVWQEVSGKALDFINLLPTLCSHTGQGLYQLKIVISYKHSHELLFSLSQYASLLLHSSQWCFGQLWKPPWPCQVPRWQQKCDGTIKWNDFLLLDGDLIITWSTTEERRAANFFQQHDEVGDSSGLLVSGIFSANKISGIDKVTTIAQKEGLKTALLDHFLAPVAQLLKAEGIGMGNDGHEKFRHRQFKEMFFLWGHKGSRGAGAKSGHIIDVYIKLLKAHEGLIKRPGGIVYLESACITALITWMEKMMRPLKPIILTVVLPSVLG</sequence>
<organism evidence="2 3">
    <name type="scientific">Miscanthus lutarioriparius</name>
    <dbReference type="NCBI Taxonomy" id="422564"/>
    <lineage>
        <taxon>Eukaryota</taxon>
        <taxon>Viridiplantae</taxon>
        <taxon>Streptophyta</taxon>
        <taxon>Embryophyta</taxon>
        <taxon>Tracheophyta</taxon>
        <taxon>Spermatophyta</taxon>
        <taxon>Magnoliopsida</taxon>
        <taxon>Liliopsida</taxon>
        <taxon>Poales</taxon>
        <taxon>Poaceae</taxon>
        <taxon>PACMAD clade</taxon>
        <taxon>Panicoideae</taxon>
        <taxon>Andropogonodae</taxon>
        <taxon>Andropogoneae</taxon>
        <taxon>Saccharinae</taxon>
        <taxon>Miscanthus</taxon>
    </lineage>
</organism>
<dbReference type="Proteomes" id="UP000604825">
    <property type="component" value="Unassembled WGS sequence"/>
</dbReference>
<feature type="region of interest" description="Disordered" evidence="1">
    <location>
        <begin position="228"/>
        <end position="253"/>
    </location>
</feature>
<evidence type="ECO:0000313" key="2">
    <source>
        <dbReference type="EMBL" id="CAD6336704.1"/>
    </source>
</evidence>
<gene>
    <name evidence="2" type="ORF">NCGR_LOCUS60802</name>
</gene>
<keyword evidence="3" id="KW-1185">Reference proteome</keyword>
<feature type="region of interest" description="Disordered" evidence="1">
    <location>
        <begin position="23"/>
        <end position="67"/>
    </location>
</feature>
<name>A0A811S6N4_9POAL</name>
<evidence type="ECO:0000256" key="1">
    <source>
        <dbReference type="SAM" id="MobiDB-lite"/>
    </source>
</evidence>
<feature type="region of interest" description="Disordered" evidence="1">
    <location>
        <begin position="134"/>
        <end position="154"/>
    </location>
</feature>